<dbReference type="SUPFAM" id="SSF54211">
    <property type="entry name" value="Ribosomal protein S5 domain 2-like"/>
    <property type="match status" value="1"/>
</dbReference>
<evidence type="ECO:0000256" key="1">
    <source>
        <dbReference type="ARBA" id="ARBA00004123"/>
    </source>
</evidence>
<dbReference type="GO" id="GO:0071035">
    <property type="term" value="P:nuclear polyadenylation-dependent rRNA catabolic process"/>
    <property type="evidence" value="ECO:0007669"/>
    <property type="project" value="TreeGrafter"/>
</dbReference>
<evidence type="ECO:0000256" key="4">
    <source>
        <dbReference type="ARBA" id="ARBA00022490"/>
    </source>
</evidence>
<dbReference type="GO" id="GO:0000176">
    <property type="term" value="C:nuclear exosome (RNase complex)"/>
    <property type="evidence" value="ECO:0007669"/>
    <property type="project" value="TreeGrafter"/>
</dbReference>
<dbReference type="GO" id="GO:0035925">
    <property type="term" value="F:mRNA 3'-UTR AU-rich region binding"/>
    <property type="evidence" value="ECO:0007669"/>
    <property type="project" value="TreeGrafter"/>
</dbReference>
<dbReference type="GO" id="GO:0016075">
    <property type="term" value="P:rRNA catabolic process"/>
    <property type="evidence" value="ECO:0007669"/>
    <property type="project" value="TreeGrafter"/>
</dbReference>
<comment type="similarity">
    <text evidence="3">Belongs to the RNase PH family.</text>
</comment>
<dbReference type="Gene3D" id="3.30.230.70">
    <property type="entry name" value="GHMP Kinase, N-terminal domain"/>
    <property type="match status" value="1"/>
</dbReference>
<dbReference type="GO" id="GO:0034473">
    <property type="term" value="P:U1 snRNA 3'-end processing"/>
    <property type="evidence" value="ECO:0007669"/>
    <property type="project" value="TreeGrafter"/>
</dbReference>
<dbReference type="GO" id="GO:0034475">
    <property type="term" value="P:U4 snRNA 3'-end processing"/>
    <property type="evidence" value="ECO:0007669"/>
    <property type="project" value="TreeGrafter"/>
</dbReference>
<sequence length="391" mass="41884">MQPGLGISEVEIRTVHDGIANGVRSDGRSLTQRRPFTIVHNRGDVTHFEGGSVEVQCDGTIVLAAATPSVVELDVSRGGTPRGLLFVSIVAAPAVVESHAQSLRNNSGRYRQAFLSQLATTIRHTFGAEGVTAQERQQQLGIAEAEIIASENDNFNPSESADEPKTIPIRDECVADTCSRRPEDRPVSYDCGFPGEQLYVGGGYAFRVDVDVHVLQSSGGNLASIISLAVHAVLKVVRLPSVTLHEASAGFSLEVDYSKPYASPVDWSRLPILNVILISPTRHYVVDPTRLEELALPQQLHVAVNNIGQVLHMRFHQLPSRRGNAMRLVSGNTGGLSGEDDTHATENEGECHVDANGVAVGMSISDMAAMLHAAVHISQAVVAECDEILAG</sequence>
<reference evidence="5" key="1">
    <citation type="journal article" date="2012" name="Proc. Natl. Acad. Sci. U.S.A.">
        <title>Antigenic diversity is generated by distinct evolutionary mechanisms in African trypanosome species.</title>
        <authorList>
            <person name="Jackson A.P."/>
            <person name="Berry A."/>
            <person name="Aslett M."/>
            <person name="Allison H.C."/>
            <person name="Burton P."/>
            <person name="Vavrova-Anderson J."/>
            <person name="Brown R."/>
            <person name="Browne H."/>
            <person name="Corton N."/>
            <person name="Hauser H."/>
            <person name="Gamble J."/>
            <person name="Gilderthorp R."/>
            <person name="Marcello L."/>
            <person name="McQuillan J."/>
            <person name="Otto T.D."/>
            <person name="Quail M.A."/>
            <person name="Sanders M.J."/>
            <person name="van Tonder A."/>
            <person name="Ginger M.L."/>
            <person name="Field M.C."/>
            <person name="Barry J.D."/>
            <person name="Hertz-Fowler C."/>
            <person name="Berriman M."/>
        </authorList>
    </citation>
    <scope>NUCLEOTIDE SEQUENCE</scope>
    <source>
        <strain evidence="5">IL3000</strain>
    </source>
</reference>
<dbReference type="GO" id="GO:0000467">
    <property type="term" value="P:exonucleolytic trimming to generate mature 3'-end of 5.8S rRNA from tricistronic rRNA transcript (SSU-rRNA, 5.8S rRNA, LSU-rRNA)"/>
    <property type="evidence" value="ECO:0007669"/>
    <property type="project" value="TreeGrafter"/>
</dbReference>
<dbReference type="PANTHER" id="PTHR11097">
    <property type="entry name" value="EXOSOME COMPLEX EXONUCLEASE RIBOSOMAL RNA PROCESSING PROTEIN"/>
    <property type="match status" value="1"/>
</dbReference>
<organism evidence="5">
    <name type="scientific">Trypanosoma congolense (strain IL3000)</name>
    <dbReference type="NCBI Taxonomy" id="1068625"/>
    <lineage>
        <taxon>Eukaryota</taxon>
        <taxon>Discoba</taxon>
        <taxon>Euglenozoa</taxon>
        <taxon>Kinetoplastea</taxon>
        <taxon>Metakinetoplastina</taxon>
        <taxon>Trypanosomatida</taxon>
        <taxon>Trypanosomatidae</taxon>
        <taxon>Trypanosoma</taxon>
        <taxon>Nannomonas</taxon>
    </lineage>
</organism>
<name>G0UJ16_TRYCI</name>
<dbReference type="GO" id="GO:0000177">
    <property type="term" value="C:cytoplasmic exosome (RNase complex)"/>
    <property type="evidence" value="ECO:0007669"/>
    <property type="project" value="TreeGrafter"/>
</dbReference>
<protein>
    <submittedName>
        <fullName evidence="5">RNasePH-like protein</fullName>
    </submittedName>
</protein>
<comment type="subcellular location">
    <subcellularLocation>
        <location evidence="2">Cytoplasm</location>
    </subcellularLocation>
    <subcellularLocation>
        <location evidence="1">Nucleus</location>
    </subcellularLocation>
</comment>
<evidence type="ECO:0000313" key="5">
    <source>
        <dbReference type="EMBL" id="CCC89366.1"/>
    </source>
</evidence>
<accession>G0UJ16</accession>
<dbReference type="EMBL" id="HE575314">
    <property type="protein sequence ID" value="CCC89366.1"/>
    <property type="molecule type" value="Genomic_DNA"/>
</dbReference>
<keyword evidence="4" id="KW-0963">Cytoplasm</keyword>
<dbReference type="InterPro" id="IPR020568">
    <property type="entry name" value="Ribosomal_Su5_D2-typ_SF"/>
</dbReference>
<dbReference type="GO" id="GO:0071038">
    <property type="term" value="P:TRAMP-dependent tRNA surveillance pathway"/>
    <property type="evidence" value="ECO:0007669"/>
    <property type="project" value="TreeGrafter"/>
</dbReference>
<dbReference type="AlphaFoldDB" id="G0UJ16"/>
<evidence type="ECO:0000256" key="3">
    <source>
        <dbReference type="ARBA" id="ARBA00006678"/>
    </source>
</evidence>
<proteinExistence type="inferred from homology"/>
<dbReference type="GO" id="GO:0071028">
    <property type="term" value="P:nuclear mRNA surveillance"/>
    <property type="evidence" value="ECO:0007669"/>
    <property type="project" value="TreeGrafter"/>
</dbReference>
<dbReference type="InterPro" id="IPR027408">
    <property type="entry name" value="PNPase/RNase_PH_dom_sf"/>
</dbReference>
<gene>
    <name evidence="5" type="ORF">TCIL3000_1_1340</name>
</gene>
<dbReference type="InterPro" id="IPR050590">
    <property type="entry name" value="Exosome_comp_Rrp42_subfam"/>
</dbReference>
<evidence type="ECO:0000256" key="2">
    <source>
        <dbReference type="ARBA" id="ARBA00004496"/>
    </source>
</evidence>
<dbReference type="PANTHER" id="PTHR11097:SF33">
    <property type="entry name" value="RNASEPH-LIKE PROTEIN EXOSOME-ASSOCIATED PROTEIN 1 RRP42 HOMOLOGUE"/>
    <property type="match status" value="1"/>
</dbReference>
<dbReference type="VEuPathDB" id="TriTrypDB:TcIL3000_1_1340"/>
<dbReference type="GO" id="GO:0034476">
    <property type="term" value="P:U5 snRNA 3'-end processing"/>
    <property type="evidence" value="ECO:0007669"/>
    <property type="project" value="TreeGrafter"/>
</dbReference>